<feature type="non-terminal residue" evidence="1">
    <location>
        <position position="1"/>
    </location>
</feature>
<gene>
    <name evidence="1" type="ORF">BYL167_LOCUS33576</name>
    <name evidence="2" type="ORF">GIL414_LOCUS40009</name>
    <name evidence="3" type="ORF">SMN809_LOCUS51979</name>
</gene>
<dbReference type="Gene3D" id="3.40.50.300">
    <property type="entry name" value="P-loop containing nucleotide triphosphate hydrolases"/>
    <property type="match status" value="1"/>
</dbReference>
<sequence length="27" mass="3012">MLIIDEADRTLDMGFAETMKSIVSNLP</sequence>
<organism evidence="1 4">
    <name type="scientific">Rotaria magnacalcarata</name>
    <dbReference type="NCBI Taxonomy" id="392030"/>
    <lineage>
        <taxon>Eukaryota</taxon>
        <taxon>Metazoa</taxon>
        <taxon>Spiralia</taxon>
        <taxon>Gnathifera</taxon>
        <taxon>Rotifera</taxon>
        <taxon>Eurotatoria</taxon>
        <taxon>Bdelloidea</taxon>
        <taxon>Philodinida</taxon>
        <taxon>Philodinidae</taxon>
        <taxon>Rotaria</taxon>
    </lineage>
</organism>
<reference evidence="1" key="1">
    <citation type="submission" date="2021-02" db="EMBL/GenBank/DDBJ databases">
        <authorList>
            <person name="Nowell W R."/>
        </authorList>
    </citation>
    <scope>NUCLEOTIDE SEQUENCE</scope>
</reference>
<name>A0A8S2WH12_9BILA</name>
<protein>
    <submittedName>
        <fullName evidence="1">Uncharacterized protein</fullName>
    </submittedName>
</protein>
<dbReference type="InterPro" id="IPR000629">
    <property type="entry name" value="RNA-helicase_DEAD-box_CS"/>
</dbReference>
<dbReference type="EMBL" id="CAJOBJ010109889">
    <property type="protein sequence ID" value="CAF4626467.1"/>
    <property type="molecule type" value="Genomic_DNA"/>
</dbReference>
<dbReference type="EMBL" id="CAJOBH010065676">
    <property type="protein sequence ID" value="CAF4447005.1"/>
    <property type="molecule type" value="Genomic_DNA"/>
</dbReference>
<dbReference type="EMBL" id="CAJOBI010175509">
    <property type="protein sequence ID" value="CAF4905936.1"/>
    <property type="molecule type" value="Genomic_DNA"/>
</dbReference>
<evidence type="ECO:0000313" key="1">
    <source>
        <dbReference type="EMBL" id="CAF4447005.1"/>
    </source>
</evidence>
<evidence type="ECO:0000313" key="4">
    <source>
        <dbReference type="Proteomes" id="UP000681967"/>
    </source>
</evidence>
<proteinExistence type="predicted"/>
<dbReference type="Proteomes" id="UP000681967">
    <property type="component" value="Unassembled WGS sequence"/>
</dbReference>
<dbReference type="AlphaFoldDB" id="A0A8S2WH12"/>
<dbReference type="InterPro" id="IPR027417">
    <property type="entry name" value="P-loop_NTPase"/>
</dbReference>
<comment type="caution">
    <text evidence="1">The sequence shown here is derived from an EMBL/GenBank/DDBJ whole genome shotgun (WGS) entry which is preliminary data.</text>
</comment>
<dbReference type="Proteomes" id="UP000676336">
    <property type="component" value="Unassembled WGS sequence"/>
</dbReference>
<accession>A0A8S2WH12</accession>
<evidence type="ECO:0000313" key="2">
    <source>
        <dbReference type="EMBL" id="CAF4626467.1"/>
    </source>
</evidence>
<evidence type="ECO:0000313" key="3">
    <source>
        <dbReference type="EMBL" id="CAF4905936.1"/>
    </source>
</evidence>
<dbReference type="SUPFAM" id="SSF52540">
    <property type="entry name" value="P-loop containing nucleoside triphosphate hydrolases"/>
    <property type="match status" value="1"/>
</dbReference>
<dbReference type="Proteomes" id="UP000681720">
    <property type="component" value="Unassembled WGS sequence"/>
</dbReference>
<dbReference type="PROSITE" id="PS00039">
    <property type="entry name" value="DEAD_ATP_HELICASE"/>
    <property type="match status" value="1"/>
</dbReference>